<proteinExistence type="predicted"/>
<name>A0ABR0B003_9CRUS</name>
<comment type="caution">
    <text evidence="1">The sequence shown here is derived from an EMBL/GenBank/DDBJ whole genome shotgun (WGS) entry which is preliminary data.</text>
</comment>
<evidence type="ECO:0000313" key="1">
    <source>
        <dbReference type="EMBL" id="KAK4030691.1"/>
    </source>
</evidence>
<reference evidence="1 2" key="1">
    <citation type="journal article" date="2023" name="Nucleic Acids Res.">
        <title>The hologenome of Daphnia magna reveals possible DNA methylation and microbiome-mediated evolution of the host genome.</title>
        <authorList>
            <person name="Chaturvedi A."/>
            <person name="Li X."/>
            <person name="Dhandapani V."/>
            <person name="Marshall H."/>
            <person name="Kissane S."/>
            <person name="Cuenca-Cambronero M."/>
            <person name="Asole G."/>
            <person name="Calvet F."/>
            <person name="Ruiz-Romero M."/>
            <person name="Marangio P."/>
            <person name="Guigo R."/>
            <person name="Rago D."/>
            <person name="Mirbahai L."/>
            <person name="Eastwood N."/>
            <person name="Colbourne J.K."/>
            <person name="Zhou J."/>
            <person name="Mallon E."/>
            <person name="Orsini L."/>
        </authorList>
    </citation>
    <scope>NUCLEOTIDE SEQUENCE [LARGE SCALE GENOMIC DNA]</scope>
    <source>
        <strain evidence="1">LRV0_1</strain>
    </source>
</reference>
<organism evidence="1 2">
    <name type="scientific">Daphnia magna</name>
    <dbReference type="NCBI Taxonomy" id="35525"/>
    <lineage>
        <taxon>Eukaryota</taxon>
        <taxon>Metazoa</taxon>
        <taxon>Ecdysozoa</taxon>
        <taxon>Arthropoda</taxon>
        <taxon>Crustacea</taxon>
        <taxon>Branchiopoda</taxon>
        <taxon>Diplostraca</taxon>
        <taxon>Cladocera</taxon>
        <taxon>Anomopoda</taxon>
        <taxon>Daphniidae</taxon>
        <taxon>Daphnia</taxon>
    </lineage>
</organism>
<dbReference type="Proteomes" id="UP001234178">
    <property type="component" value="Unassembled WGS sequence"/>
</dbReference>
<dbReference type="EMBL" id="JAOYFB010000039">
    <property type="protein sequence ID" value="KAK4030691.1"/>
    <property type="molecule type" value="Genomic_DNA"/>
</dbReference>
<evidence type="ECO:0000313" key="2">
    <source>
        <dbReference type="Proteomes" id="UP001234178"/>
    </source>
</evidence>
<keyword evidence="2" id="KW-1185">Reference proteome</keyword>
<protein>
    <submittedName>
        <fullName evidence="1">Uncharacterized protein</fullName>
    </submittedName>
</protein>
<accession>A0ABR0B003</accession>
<sequence>MRLVYVVCVPQDRPVAMPRWSYGYSSWDGQDDGLHGNPWSAKRVVQLQSRNIRLDHVDRIGSEWRLLVIHP</sequence>
<gene>
    <name evidence="1" type="ORF">OUZ56_024031</name>
</gene>